<organism evidence="5 6">
    <name type="scientific">Microbacterium pullorum</name>
    <dbReference type="NCBI Taxonomy" id="2762236"/>
    <lineage>
        <taxon>Bacteria</taxon>
        <taxon>Bacillati</taxon>
        <taxon>Actinomycetota</taxon>
        <taxon>Actinomycetes</taxon>
        <taxon>Micrococcales</taxon>
        <taxon>Microbacteriaceae</taxon>
        <taxon>Microbacterium</taxon>
    </lineage>
</organism>
<dbReference type="EMBL" id="JACSQP010000001">
    <property type="protein sequence ID" value="MBD7956034.1"/>
    <property type="molecule type" value="Genomic_DNA"/>
</dbReference>
<dbReference type="SUPFAM" id="SSF82171">
    <property type="entry name" value="DPP6 N-terminal domain-like"/>
    <property type="match status" value="1"/>
</dbReference>
<evidence type="ECO:0000313" key="6">
    <source>
        <dbReference type="Proteomes" id="UP000648352"/>
    </source>
</evidence>
<reference evidence="5 6" key="1">
    <citation type="submission" date="2020-08" db="EMBL/GenBank/DDBJ databases">
        <title>A Genomic Blueprint of the Chicken Gut Microbiome.</title>
        <authorList>
            <person name="Gilroy R."/>
            <person name="Ravi A."/>
            <person name="Getino M."/>
            <person name="Pursley I."/>
            <person name="Horton D.L."/>
            <person name="Alikhan N.-F."/>
            <person name="Baker D."/>
            <person name="Gharbi K."/>
            <person name="Hall N."/>
            <person name="Watson M."/>
            <person name="Adriaenssens E.M."/>
            <person name="Foster-Nyarko E."/>
            <person name="Jarju S."/>
            <person name="Secka A."/>
            <person name="Antonio M."/>
            <person name="Oren A."/>
            <person name="Chaudhuri R."/>
            <person name="La Ragione R.M."/>
            <person name="Hildebrand F."/>
            <person name="Pallen M.J."/>
        </authorList>
    </citation>
    <scope>NUCLEOTIDE SEQUENCE [LARGE SCALE GENOMIC DNA]</scope>
    <source>
        <strain evidence="5 6">Sa4CUA7</strain>
    </source>
</reference>
<protein>
    <submittedName>
        <fullName evidence="5">S9 family peptidase</fullName>
    </submittedName>
</protein>
<gene>
    <name evidence="5" type="ORF">H9651_00080</name>
</gene>
<feature type="region of interest" description="Disordered" evidence="3">
    <location>
        <begin position="205"/>
        <end position="249"/>
    </location>
</feature>
<dbReference type="SUPFAM" id="SSF53474">
    <property type="entry name" value="alpha/beta-Hydrolases"/>
    <property type="match status" value="1"/>
</dbReference>
<feature type="domain" description="Peptidase S9 prolyl oligopeptidase catalytic" evidence="4">
    <location>
        <begin position="483"/>
        <end position="690"/>
    </location>
</feature>
<keyword evidence="2" id="KW-0378">Hydrolase</keyword>
<proteinExistence type="predicted"/>
<dbReference type="PANTHER" id="PTHR42776:SF13">
    <property type="entry name" value="DIPEPTIDYL-PEPTIDASE 5"/>
    <property type="match status" value="1"/>
</dbReference>
<evidence type="ECO:0000256" key="3">
    <source>
        <dbReference type="SAM" id="MobiDB-lite"/>
    </source>
</evidence>
<comment type="caution">
    <text evidence="5">The sequence shown here is derived from an EMBL/GenBank/DDBJ whole genome shotgun (WGS) entry which is preliminary data.</text>
</comment>
<dbReference type="PANTHER" id="PTHR42776">
    <property type="entry name" value="SERINE PEPTIDASE S9 FAMILY MEMBER"/>
    <property type="match status" value="1"/>
</dbReference>
<evidence type="ECO:0000259" key="4">
    <source>
        <dbReference type="Pfam" id="PF00326"/>
    </source>
</evidence>
<dbReference type="Pfam" id="PF00326">
    <property type="entry name" value="Peptidase_S9"/>
    <property type="match status" value="1"/>
</dbReference>
<evidence type="ECO:0000313" key="5">
    <source>
        <dbReference type="EMBL" id="MBD7956034.1"/>
    </source>
</evidence>
<dbReference type="InterPro" id="IPR029058">
    <property type="entry name" value="AB_hydrolase_fold"/>
</dbReference>
<dbReference type="InterPro" id="IPR011042">
    <property type="entry name" value="6-blade_b-propeller_TolB-like"/>
</dbReference>
<sequence length="701" mass="75111">MVTTPFDALDDYIALPRVEAVAVAPDGARAVLTVATLTKDATGYERSLWEVPATGDGTPRRLTRSAKGEAGAAFLPSGDLLFVSARPDVEAADGEDAGQLWLLPAAGGEARPVTRLAGGVSGIAGVAEAAERLVLAAGLLPSAETLEDDARLRAERTKRKVSAILHDTYPVRHWDHDLGPDEPHLLSLDLDGLDDTLAAVADEEAAAEGADDLGADADRPEPYPASLPRPRDLTPHPGRTGENAGTALTPDGTTLVAALLVSTGLDGRYRLVSIDVATGAHTVLRDESGVDLTAPAISHDGTTLAYVRSVKSTPAAPTAQELWVSSIDGSSPRRIAAEWDRWPSGIQFDHDDRALIVTADSDGRGPVFRIGLDDGAVDQITHDDFTYTDVHVDRRTGDLVALRSSWIAAPHPVRIARDGAVTVLATPAPAPEVPGTITEVETTAADGARVRGWLLLPQGAAAETPAPLLLWIHGGPLNSWNAWSWRWNPNLAVARGYAVLLPDPALSTGYGLDFIARGWNSWGAAPFTDLMSITDVVEARPDIDETRTAAMGGSFGGYMANWVAGHTDRFRAIVTHASLWALDQFAGTTDHAGYWQSIFTPEAMLENSPHRAVADIRTPLLVIHGDRDYRVPIGESLRLWAELMEHHGNDDGTTEHRFLYFPDENHWVLKPQHAVVWYDTVFAFLGEHLRGDAPTRPAGLG</sequence>
<keyword evidence="1" id="KW-0732">Signal</keyword>
<dbReference type="RefSeq" id="WP_191717073.1">
    <property type="nucleotide sequence ID" value="NZ_JACSQP010000001.1"/>
</dbReference>
<feature type="compositionally biased region" description="Acidic residues" evidence="3">
    <location>
        <begin position="205"/>
        <end position="215"/>
    </location>
</feature>
<dbReference type="Proteomes" id="UP000648352">
    <property type="component" value="Unassembled WGS sequence"/>
</dbReference>
<keyword evidence="6" id="KW-1185">Reference proteome</keyword>
<evidence type="ECO:0000256" key="2">
    <source>
        <dbReference type="ARBA" id="ARBA00022801"/>
    </source>
</evidence>
<accession>A0ABR8RXS4</accession>
<dbReference type="Gene3D" id="3.40.50.1820">
    <property type="entry name" value="alpha/beta hydrolase"/>
    <property type="match status" value="1"/>
</dbReference>
<dbReference type="InterPro" id="IPR001375">
    <property type="entry name" value="Peptidase_S9_cat"/>
</dbReference>
<name>A0ABR8RXS4_9MICO</name>
<dbReference type="Gene3D" id="2.120.10.30">
    <property type="entry name" value="TolB, C-terminal domain"/>
    <property type="match status" value="2"/>
</dbReference>
<evidence type="ECO:0000256" key="1">
    <source>
        <dbReference type="ARBA" id="ARBA00022729"/>
    </source>
</evidence>